<keyword evidence="2" id="KW-1185">Reference proteome</keyword>
<organism evidence="1 2">
    <name type="scientific">Sphaerodactylus townsendi</name>
    <dbReference type="NCBI Taxonomy" id="933632"/>
    <lineage>
        <taxon>Eukaryota</taxon>
        <taxon>Metazoa</taxon>
        <taxon>Chordata</taxon>
        <taxon>Craniata</taxon>
        <taxon>Vertebrata</taxon>
        <taxon>Euteleostomi</taxon>
        <taxon>Lepidosauria</taxon>
        <taxon>Squamata</taxon>
        <taxon>Bifurcata</taxon>
        <taxon>Gekkota</taxon>
        <taxon>Sphaerodactylidae</taxon>
        <taxon>Sphaerodactylus</taxon>
    </lineage>
</organism>
<name>A0ACB8EX15_9SAUR</name>
<evidence type="ECO:0000313" key="1">
    <source>
        <dbReference type="EMBL" id="KAH7997214.1"/>
    </source>
</evidence>
<accession>A0ACB8EX15</accession>
<evidence type="ECO:0000313" key="2">
    <source>
        <dbReference type="Proteomes" id="UP000827872"/>
    </source>
</evidence>
<protein>
    <submittedName>
        <fullName evidence="1">Uncharacterized protein</fullName>
    </submittedName>
</protein>
<gene>
    <name evidence="1" type="ORF">K3G42_014114</name>
</gene>
<sequence length="487" mass="53473">MLALGASTYATHLGAKSPLSPMEGFGIAERGATQSGPSLFPLILPSEKIPRNGPVTVGCLAKDVPPALVRFTWEDHNNGSINSSSIKQYPTVGNSAGTFTASSQMTVSAEDWENFQPFYCKAENVNGSARIVRRAAQTEPKLIIRGPRQQDFKNPNKNANIVCVGSHMHDASTTVQWLKDGNILDSGFTTTGSAAAGCGGYSVVSELAVSKADWSADKKFSCRVHNKMFSRTENISSSMICDSDCPGDIVEVHVETIPPSFVDIYLTKSANLTCRISNLPEEEDLKELHVTWTRVSDKKELDTVIGQVKRQENSEMFFVDATATICKEEWDKDAFECKVTHHLLPAAEIKTLRKLHGGTPHAPAVYVLPPPSEQLALQETATITCLVKGFYPNDFFVKWMRNDEPVGPSEYFTSQPIQESKTPERYFAYSTLNVKEQDWSYGATYTCVVGHEAFPLQMSQKTLDKNTGKPTLVNVSLVLSDIASSCH</sequence>
<comment type="caution">
    <text evidence="1">The sequence shown here is derived from an EMBL/GenBank/DDBJ whole genome shotgun (WGS) entry which is preliminary data.</text>
</comment>
<reference evidence="1" key="1">
    <citation type="submission" date="2021-08" db="EMBL/GenBank/DDBJ databases">
        <title>The first chromosome-level gecko genome reveals the dynamic sex chromosomes of Neotropical dwarf geckos (Sphaerodactylidae: Sphaerodactylus).</title>
        <authorList>
            <person name="Pinto B.J."/>
            <person name="Keating S.E."/>
            <person name="Gamble T."/>
        </authorList>
    </citation>
    <scope>NUCLEOTIDE SEQUENCE</scope>
    <source>
        <strain evidence="1">TG3544</strain>
    </source>
</reference>
<proteinExistence type="predicted"/>
<dbReference type="EMBL" id="CM037628">
    <property type="protein sequence ID" value="KAH7997214.1"/>
    <property type="molecule type" value="Genomic_DNA"/>
</dbReference>
<dbReference type="Proteomes" id="UP000827872">
    <property type="component" value="Linkage Group LG15"/>
</dbReference>